<evidence type="ECO:0000256" key="2">
    <source>
        <dbReference type="ARBA" id="ARBA00022801"/>
    </source>
</evidence>
<dbReference type="SUPFAM" id="SSF50494">
    <property type="entry name" value="Trypsin-like serine proteases"/>
    <property type="match status" value="1"/>
</dbReference>
<dbReference type="GO" id="GO:0004252">
    <property type="term" value="F:serine-type endopeptidase activity"/>
    <property type="evidence" value="ECO:0007669"/>
    <property type="project" value="InterPro"/>
</dbReference>
<organism evidence="4">
    <name type="scientific">Desulfobacca acetoxidans</name>
    <dbReference type="NCBI Taxonomy" id="60893"/>
    <lineage>
        <taxon>Bacteria</taxon>
        <taxon>Pseudomonadati</taxon>
        <taxon>Thermodesulfobacteriota</taxon>
        <taxon>Desulfobaccia</taxon>
        <taxon>Desulfobaccales</taxon>
        <taxon>Desulfobaccaceae</taxon>
        <taxon>Desulfobacca</taxon>
    </lineage>
</organism>
<evidence type="ECO:0000256" key="3">
    <source>
        <dbReference type="SAM" id="SignalP"/>
    </source>
</evidence>
<keyword evidence="2" id="KW-0378">Hydrolase</keyword>
<feature type="chain" id="PRO_5031041742" evidence="3">
    <location>
        <begin position="28"/>
        <end position="248"/>
    </location>
</feature>
<dbReference type="GO" id="GO:0006508">
    <property type="term" value="P:proteolysis"/>
    <property type="evidence" value="ECO:0007669"/>
    <property type="project" value="UniProtKB-KW"/>
</dbReference>
<feature type="signal peptide" evidence="3">
    <location>
        <begin position="1"/>
        <end position="27"/>
    </location>
</feature>
<sequence length="248" mass="26232">MPKSRWAAVLAVTLVLMLLLPVVPARAASAANLQNDFIRVAEQVMPSVVSLKALQVIPPQDDLFGGTPWGGVFRDPGRAPRYKVGQGSGFIIDSRGYILTNYHVVGGAQQIKVRLADGRELPGQVVGRNARYDIALVKVAAQGLRPAVLGDSNRIRVGQWAIAIGSPFGLEQTVTVGVISATGRQLREGRGSFIQTDASINPGNSGGPLLDIDGRVIGINNMIISSGQGLGFAIPINLARQVIAGWIK</sequence>
<dbReference type="InterPro" id="IPR051201">
    <property type="entry name" value="Chloro_Bact_Ser_Proteases"/>
</dbReference>
<protein>
    <submittedName>
        <fullName evidence="4">Trypsin-like serine protease</fullName>
    </submittedName>
</protein>
<evidence type="ECO:0000256" key="1">
    <source>
        <dbReference type="ARBA" id="ARBA00022670"/>
    </source>
</evidence>
<dbReference type="PANTHER" id="PTHR43343:SF3">
    <property type="entry name" value="PROTEASE DO-LIKE 8, CHLOROPLASTIC"/>
    <property type="match status" value="1"/>
</dbReference>
<dbReference type="PANTHER" id="PTHR43343">
    <property type="entry name" value="PEPTIDASE S12"/>
    <property type="match status" value="1"/>
</dbReference>
<dbReference type="InterPro" id="IPR001940">
    <property type="entry name" value="Peptidase_S1C"/>
</dbReference>
<accession>A0A7V4G7Q0</accession>
<comment type="caution">
    <text evidence="4">The sequence shown here is derived from an EMBL/GenBank/DDBJ whole genome shotgun (WGS) entry which is preliminary data.</text>
</comment>
<dbReference type="Gene3D" id="2.40.10.120">
    <property type="match status" value="1"/>
</dbReference>
<dbReference type="EMBL" id="DSXI01000240">
    <property type="protein sequence ID" value="HGS04930.1"/>
    <property type="molecule type" value="Genomic_DNA"/>
</dbReference>
<keyword evidence="1 4" id="KW-0645">Protease</keyword>
<dbReference type="Pfam" id="PF13365">
    <property type="entry name" value="Trypsin_2"/>
    <property type="match status" value="1"/>
</dbReference>
<dbReference type="AlphaFoldDB" id="A0A7V4G7Q0"/>
<dbReference type="InterPro" id="IPR009003">
    <property type="entry name" value="Peptidase_S1_PA"/>
</dbReference>
<reference evidence="4" key="1">
    <citation type="journal article" date="2020" name="mSystems">
        <title>Genome- and Community-Level Interaction Insights into Carbon Utilization and Element Cycling Functions of Hydrothermarchaeota in Hydrothermal Sediment.</title>
        <authorList>
            <person name="Zhou Z."/>
            <person name="Liu Y."/>
            <person name="Xu W."/>
            <person name="Pan J."/>
            <person name="Luo Z.H."/>
            <person name="Li M."/>
        </authorList>
    </citation>
    <scope>NUCLEOTIDE SEQUENCE [LARGE SCALE GENOMIC DNA]</scope>
    <source>
        <strain evidence="4">SpSt-548</strain>
    </source>
</reference>
<keyword evidence="3" id="KW-0732">Signal</keyword>
<evidence type="ECO:0000313" key="4">
    <source>
        <dbReference type="EMBL" id="HGS04930.1"/>
    </source>
</evidence>
<proteinExistence type="predicted"/>
<gene>
    <name evidence="4" type="ORF">ENT08_04210</name>
</gene>
<name>A0A7V4G7Q0_9BACT</name>
<dbReference type="PRINTS" id="PR00834">
    <property type="entry name" value="PROTEASES2C"/>
</dbReference>